<proteinExistence type="predicted"/>
<sequence length="67" mass="6925">MSYAARYRAEGGSTGASEGAPLPAHCLTGALIRAKTLSRRHFVHKVRANGADALTGEAARTGPYLAA</sequence>
<dbReference type="EMBL" id="CAKXAJ010026300">
    <property type="protein sequence ID" value="CAH2266109.1"/>
    <property type="molecule type" value="Genomic_DNA"/>
</dbReference>
<feature type="region of interest" description="Disordered" evidence="1">
    <location>
        <begin position="1"/>
        <end position="20"/>
    </location>
</feature>
<dbReference type="Proteomes" id="UP000838756">
    <property type="component" value="Unassembled WGS sequence"/>
</dbReference>
<evidence type="ECO:0000313" key="2">
    <source>
        <dbReference type="EMBL" id="CAH2266109.1"/>
    </source>
</evidence>
<gene>
    <name evidence="2" type="primary">jg11113</name>
    <name evidence="2" type="ORF">PAEG_LOCUS25190</name>
</gene>
<comment type="caution">
    <text evidence="2">The sequence shown here is derived from an EMBL/GenBank/DDBJ whole genome shotgun (WGS) entry which is preliminary data.</text>
</comment>
<evidence type="ECO:0000313" key="3">
    <source>
        <dbReference type="Proteomes" id="UP000838756"/>
    </source>
</evidence>
<protein>
    <submittedName>
        <fullName evidence="2">Jg11113 protein</fullName>
    </submittedName>
</protein>
<dbReference type="OrthoDB" id="10407385at2759"/>
<name>A0A8S4SLC8_9NEOP</name>
<keyword evidence="3" id="KW-1185">Reference proteome</keyword>
<evidence type="ECO:0000256" key="1">
    <source>
        <dbReference type="SAM" id="MobiDB-lite"/>
    </source>
</evidence>
<accession>A0A8S4SLC8</accession>
<dbReference type="AlphaFoldDB" id="A0A8S4SLC8"/>
<reference evidence="2" key="1">
    <citation type="submission" date="2022-03" db="EMBL/GenBank/DDBJ databases">
        <authorList>
            <person name="Lindestad O."/>
        </authorList>
    </citation>
    <scope>NUCLEOTIDE SEQUENCE</scope>
</reference>
<organism evidence="2 3">
    <name type="scientific">Pararge aegeria aegeria</name>
    <dbReference type="NCBI Taxonomy" id="348720"/>
    <lineage>
        <taxon>Eukaryota</taxon>
        <taxon>Metazoa</taxon>
        <taxon>Ecdysozoa</taxon>
        <taxon>Arthropoda</taxon>
        <taxon>Hexapoda</taxon>
        <taxon>Insecta</taxon>
        <taxon>Pterygota</taxon>
        <taxon>Neoptera</taxon>
        <taxon>Endopterygota</taxon>
        <taxon>Lepidoptera</taxon>
        <taxon>Glossata</taxon>
        <taxon>Ditrysia</taxon>
        <taxon>Papilionoidea</taxon>
        <taxon>Nymphalidae</taxon>
        <taxon>Satyrinae</taxon>
        <taxon>Satyrini</taxon>
        <taxon>Parargina</taxon>
        <taxon>Pararge</taxon>
    </lineage>
</organism>